<protein>
    <recommendedName>
        <fullName evidence="1">PilZ domain-containing protein</fullName>
    </recommendedName>
</protein>
<proteinExistence type="predicted"/>
<evidence type="ECO:0000313" key="2">
    <source>
        <dbReference type="EMBL" id="KKM63544.1"/>
    </source>
</evidence>
<dbReference type="SUPFAM" id="SSF141371">
    <property type="entry name" value="PilZ domain-like"/>
    <property type="match status" value="2"/>
</dbReference>
<feature type="domain" description="PilZ" evidence="1">
    <location>
        <begin position="81"/>
        <end position="153"/>
    </location>
</feature>
<dbReference type="GO" id="GO:0035438">
    <property type="term" value="F:cyclic-di-GMP binding"/>
    <property type="evidence" value="ECO:0007669"/>
    <property type="project" value="InterPro"/>
</dbReference>
<organism evidence="2">
    <name type="scientific">marine sediment metagenome</name>
    <dbReference type="NCBI Taxonomy" id="412755"/>
    <lineage>
        <taxon>unclassified sequences</taxon>
        <taxon>metagenomes</taxon>
        <taxon>ecological metagenomes</taxon>
    </lineage>
</organism>
<accession>A0A0F9J1M1</accession>
<dbReference type="AlphaFoldDB" id="A0A0F9J1M1"/>
<dbReference type="Gene3D" id="2.40.10.220">
    <property type="entry name" value="predicted glycosyltransferase like domains"/>
    <property type="match status" value="1"/>
</dbReference>
<dbReference type="InterPro" id="IPR009875">
    <property type="entry name" value="PilZ_domain"/>
</dbReference>
<gene>
    <name evidence="2" type="ORF">LCGC14_1510410</name>
</gene>
<sequence length="692" mass="79842">MRGKVAGECQAYEFGGRVHYLDDRAYLIVKQLLSHTGGQYTVAVYEAIIKSLKQLDQQSELAPPPVTAPRFKRLKVDDELQRNEQRLSYSTSVTLRMDDVVYTGNTVDISAKAIKVIIKRSHTLQVGQKVTVSYTDLEERYKESIFSAHYQIIKLQQDSAYTSLILLLDITETATQKWLENWLSRQGKQRNINVDFELLNLEKRLYQRLWLSHSNQFLVWQYYSDNKLHYQSAFASIACNNTIAYWPKELINLTAKLIEQPVCTSYLVVSNGESYWASVMTDTQAVSTLLTLASQLKQGQLYRIEKNAFSLDLGLFDDISTHFEKLDLVTESNIPTLIDADHFAINMTELDCFPQYNKSDIEMAAVEHYKCQPSANKPAIPNAYPLTQFIKRRETRFKVRTPVIIHSSEQSFEGITQEVSIEGLSMMLPKSLNLTLNQNLVIDFPRWQNQTKKVSLAALPYQIKNIQQDEDMVLVGMQRRTQHCTNDVNQFFAKVIKENQLKLKKNHQDEIQLAESNLFGSGWLRASKSIPLFLGIDPSGHRQISCIATNTENAAGEKSDAFWQGMENEIAFLHEWLKKHRHKQSYLFQTTVYGFASSQGEWKWLFDEQFSNPQEKERFLQRALSSSEYCFFQCLLSPITNDLVTSHKDLFQQLINYRSQQAHRVQEIRQNVSQLFAMMELIDISSLIRAGF</sequence>
<name>A0A0F9J1M1_9ZZZZ</name>
<comment type="caution">
    <text evidence="2">The sequence shown here is derived from an EMBL/GenBank/DDBJ whole genome shotgun (WGS) entry which is preliminary data.</text>
</comment>
<reference evidence="2" key="1">
    <citation type="journal article" date="2015" name="Nature">
        <title>Complex archaea that bridge the gap between prokaryotes and eukaryotes.</title>
        <authorList>
            <person name="Spang A."/>
            <person name="Saw J.H."/>
            <person name="Jorgensen S.L."/>
            <person name="Zaremba-Niedzwiedzka K."/>
            <person name="Martijn J."/>
            <person name="Lind A.E."/>
            <person name="van Eijk R."/>
            <person name="Schleper C."/>
            <person name="Guy L."/>
            <person name="Ettema T.J."/>
        </authorList>
    </citation>
    <scope>NUCLEOTIDE SEQUENCE</scope>
</reference>
<evidence type="ECO:0000259" key="1">
    <source>
        <dbReference type="Pfam" id="PF07238"/>
    </source>
</evidence>
<dbReference type="Pfam" id="PF07238">
    <property type="entry name" value="PilZ"/>
    <property type="match status" value="2"/>
</dbReference>
<feature type="domain" description="PilZ" evidence="1">
    <location>
        <begin position="391"/>
        <end position="478"/>
    </location>
</feature>
<dbReference type="EMBL" id="LAZR01011077">
    <property type="protein sequence ID" value="KKM63544.1"/>
    <property type="molecule type" value="Genomic_DNA"/>
</dbReference>